<feature type="domain" description="ClpX-type ZB" evidence="4">
    <location>
        <begin position="93"/>
        <end position="152"/>
    </location>
</feature>
<dbReference type="GO" id="GO:0006457">
    <property type="term" value="P:protein folding"/>
    <property type="evidence" value="ECO:0007669"/>
    <property type="project" value="UniProtKB-UniRule"/>
</dbReference>
<dbReference type="GO" id="GO:0046983">
    <property type="term" value="F:protein dimerization activity"/>
    <property type="evidence" value="ECO:0007669"/>
    <property type="project" value="UniProtKB-UniRule"/>
</dbReference>
<dbReference type="CDD" id="cd00093">
    <property type="entry name" value="HTH_XRE"/>
    <property type="match status" value="1"/>
</dbReference>
<accession>A0A2M7G3A1</accession>
<evidence type="ECO:0000313" key="6">
    <source>
        <dbReference type="Proteomes" id="UP000231019"/>
    </source>
</evidence>
<dbReference type="Pfam" id="PF06689">
    <property type="entry name" value="zf-C4_ClpX"/>
    <property type="match status" value="1"/>
</dbReference>
<evidence type="ECO:0000259" key="4">
    <source>
        <dbReference type="PROSITE" id="PS51902"/>
    </source>
</evidence>
<dbReference type="InterPro" id="IPR050807">
    <property type="entry name" value="TransReg_Diox_bact_type"/>
</dbReference>
<evidence type="ECO:0000256" key="1">
    <source>
        <dbReference type="ARBA" id="ARBA00023125"/>
    </source>
</evidence>
<comment type="similarity">
    <text evidence="2">Belongs to the ClpX chaperone family.</text>
</comment>
<dbReference type="InterPro" id="IPR059188">
    <property type="entry name" value="Znf_CLPX-like"/>
</dbReference>
<name>A0A2M7G3A1_9BACT</name>
<dbReference type="Pfam" id="PF13443">
    <property type="entry name" value="HTH_26"/>
    <property type="match status" value="1"/>
</dbReference>
<organism evidence="5 6">
    <name type="scientific">bacterium (Candidatus Blackallbacteria) CG17_big_fil_post_rev_8_21_14_2_50_48_46</name>
    <dbReference type="NCBI Taxonomy" id="2014261"/>
    <lineage>
        <taxon>Bacteria</taxon>
        <taxon>Candidatus Blackallbacteria</taxon>
    </lineage>
</organism>
<evidence type="ECO:0000256" key="2">
    <source>
        <dbReference type="PROSITE-ProRule" id="PRU01250"/>
    </source>
</evidence>
<dbReference type="PANTHER" id="PTHR46797:SF1">
    <property type="entry name" value="METHYLPHOSPHONATE SYNTHASE"/>
    <property type="match status" value="1"/>
</dbReference>
<comment type="caution">
    <text evidence="5">The sequence shown here is derived from an EMBL/GenBank/DDBJ whole genome shotgun (WGS) entry which is preliminary data.</text>
</comment>
<keyword evidence="2" id="KW-0143">Chaperone</keyword>
<feature type="binding site" evidence="2">
    <location>
        <position position="136"/>
    </location>
    <ligand>
        <name>Zn(2+)</name>
        <dbReference type="ChEBI" id="CHEBI:29105"/>
    </ligand>
</feature>
<dbReference type="GO" id="GO:0005829">
    <property type="term" value="C:cytosol"/>
    <property type="evidence" value="ECO:0007669"/>
    <property type="project" value="TreeGrafter"/>
</dbReference>
<dbReference type="EMBL" id="PFFQ01000038">
    <property type="protein sequence ID" value="PIW16318.1"/>
    <property type="molecule type" value="Genomic_DNA"/>
</dbReference>
<feature type="binding site" evidence="2">
    <location>
        <position position="106"/>
    </location>
    <ligand>
        <name>Zn(2+)</name>
        <dbReference type="ChEBI" id="CHEBI:29105"/>
    </ligand>
</feature>
<dbReference type="SUPFAM" id="SSF57716">
    <property type="entry name" value="Glucocorticoid receptor-like (DNA-binding domain)"/>
    <property type="match status" value="1"/>
</dbReference>
<dbReference type="GO" id="GO:0003700">
    <property type="term" value="F:DNA-binding transcription factor activity"/>
    <property type="evidence" value="ECO:0007669"/>
    <property type="project" value="TreeGrafter"/>
</dbReference>
<dbReference type="InterPro" id="IPR038366">
    <property type="entry name" value="Znf_CppX_C4_sf"/>
</dbReference>
<feature type="domain" description="HTH cro/C1-type" evidence="3">
    <location>
        <begin position="29"/>
        <end position="84"/>
    </location>
</feature>
<proteinExistence type="inferred from homology"/>
<evidence type="ECO:0000259" key="3">
    <source>
        <dbReference type="PROSITE" id="PS50943"/>
    </source>
</evidence>
<reference evidence="5 6" key="1">
    <citation type="submission" date="2017-09" db="EMBL/GenBank/DDBJ databases">
        <title>Depth-based differentiation of microbial function through sediment-hosted aquifers and enrichment of novel symbionts in the deep terrestrial subsurface.</title>
        <authorList>
            <person name="Probst A.J."/>
            <person name="Ladd B."/>
            <person name="Jarett J.K."/>
            <person name="Geller-Mcgrath D.E."/>
            <person name="Sieber C.M."/>
            <person name="Emerson J.B."/>
            <person name="Anantharaman K."/>
            <person name="Thomas B.C."/>
            <person name="Malmstrom R."/>
            <person name="Stieglmeier M."/>
            <person name="Klingl A."/>
            <person name="Woyke T."/>
            <person name="Ryan C.M."/>
            <person name="Banfield J.F."/>
        </authorList>
    </citation>
    <scope>NUCLEOTIDE SEQUENCE [LARGE SCALE GENOMIC DNA]</scope>
    <source>
        <strain evidence="5">CG17_big_fil_post_rev_8_21_14_2_50_48_46</strain>
    </source>
</reference>
<dbReference type="PROSITE" id="PS51902">
    <property type="entry name" value="CLPX_ZB"/>
    <property type="match status" value="1"/>
</dbReference>
<feature type="binding site" evidence="2">
    <location>
        <position position="133"/>
    </location>
    <ligand>
        <name>Zn(2+)</name>
        <dbReference type="ChEBI" id="CHEBI:29105"/>
    </ligand>
</feature>
<dbReference type="InterPro" id="IPR010603">
    <property type="entry name" value="Znf_CppX_C4"/>
</dbReference>
<dbReference type="GO" id="GO:0051082">
    <property type="term" value="F:unfolded protein binding"/>
    <property type="evidence" value="ECO:0007669"/>
    <property type="project" value="UniProtKB-UniRule"/>
</dbReference>
<dbReference type="SMART" id="SM00530">
    <property type="entry name" value="HTH_XRE"/>
    <property type="match status" value="1"/>
</dbReference>
<dbReference type="Gene3D" id="1.10.260.40">
    <property type="entry name" value="lambda repressor-like DNA-binding domains"/>
    <property type="match status" value="1"/>
</dbReference>
<dbReference type="SMART" id="SM00994">
    <property type="entry name" value="zf-C4_ClpX"/>
    <property type="match status" value="1"/>
</dbReference>
<gene>
    <name evidence="5" type="ORF">COW36_13365</name>
</gene>
<dbReference type="SUPFAM" id="SSF47413">
    <property type="entry name" value="lambda repressor-like DNA-binding domains"/>
    <property type="match status" value="1"/>
</dbReference>
<dbReference type="InterPro" id="IPR001387">
    <property type="entry name" value="Cro/C1-type_HTH"/>
</dbReference>
<keyword evidence="2" id="KW-0479">Metal-binding</keyword>
<evidence type="ECO:0000313" key="5">
    <source>
        <dbReference type="EMBL" id="PIW16318.1"/>
    </source>
</evidence>
<dbReference type="Gene3D" id="6.20.220.10">
    <property type="entry name" value="ClpX chaperone, C4-type zinc finger domain"/>
    <property type="match status" value="1"/>
</dbReference>
<dbReference type="PANTHER" id="PTHR46797">
    <property type="entry name" value="HTH-TYPE TRANSCRIPTIONAL REGULATOR"/>
    <property type="match status" value="1"/>
</dbReference>
<dbReference type="GO" id="GO:0003677">
    <property type="term" value="F:DNA binding"/>
    <property type="evidence" value="ECO:0007669"/>
    <property type="project" value="UniProtKB-KW"/>
</dbReference>
<keyword evidence="1" id="KW-0238">DNA-binding</keyword>
<sequence>MILPTRYIVCINHSKISGPRSMSRIHCNLSNLRKQKNLRQTDLSKMTGISQKALSELETGKSKGVSFSTLAKLCDALEVTVDQMFEISLEHSSGAPAIMLITKPSCSFCGKNEQDVELLVVGKGNPRTPVYICSECIDRCNKLLEEDRKIRGVKH</sequence>
<dbReference type="Proteomes" id="UP000231019">
    <property type="component" value="Unassembled WGS sequence"/>
</dbReference>
<feature type="binding site" evidence="2">
    <location>
        <position position="109"/>
    </location>
    <ligand>
        <name>Zn(2+)</name>
        <dbReference type="ChEBI" id="CHEBI:29105"/>
    </ligand>
</feature>
<dbReference type="AlphaFoldDB" id="A0A2M7G3A1"/>
<dbReference type="GO" id="GO:0008270">
    <property type="term" value="F:zinc ion binding"/>
    <property type="evidence" value="ECO:0007669"/>
    <property type="project" value="UniProtKB-UniRule"/>
</dbReference>
<dbReference type="PROSITE" id="PS50943">
    <property type="entry name" value="HTH_CROC1"/>
    <property type="match status" value="1"/>
</dbReference>
<evidence type="ECO:0008006" key="7">
    <source>
        <dbReference type="Google" id="ProtNLM"/>
    </source>
</evidence>
<protein>
    <recommendedName>
        <fullName evidence="7">HTH cro/C1-type domain-containing protein</fullName>
    </recommendedName>
</protein>
<keyword evidence="2" id="KW-0862">Zinc</keyword>
<dbReference type="InterPro" id="IPR010982">
    <property type="entry name" value="Lambda_DNA-bd_dom_sf"/>
</dbReference>